<comment type="similarity">
    <text evidence="2 5">Belongs to the glycosyl hydrolase 31 family.</text>
</comment>
<dbReference type="Pfam" id="PF21365">
    <property type="entry name" value="Glyco_hydro_31_3rd"/>
    <property type="match status" value="1"/>
</dbReference>
<keyword evidence="5" id="KW-0378">Hydrolase</keyword>
<evidence type="ECO:0000256" key="6">
    <source>
        <dbReference type="SAM" id="SignalP"/>
    </source>
</evidence>
<sequence length="1090" mass="116808">MVKRVAVFLAVLLGFGVAPAAALAAPPAAQIQGQTVRSGHLRVQVLSPTLLRLEYSEADAFEDRPTFNAIDRSPGYTWFRASTAAGELRVDTGAVTLHYRLDSGPVTDANTTLDLTVAGRRVSVHPAFGTPVRDDTLGGWYRGLDYYAGQAGPVDQLTLHPGMLNRGGWYLLDDTATALRTGDDWLTARPAHSGYYQDGYLFGYGHDYQRGLSDLRTLTGPSLLPPEWAFGTWFSKYQAYSTADYRTQLLPAFKQHNVPLDSLVIDTDWKAPNSWAGWNWNSSLFPDPDAFLAELKQQGINATLNVHAAISGDDPRFAAAQAIAKDKLAPATSSFAPNPYRFDWGDADQAAAFESLHDPFEAQGVRQWWLDYCCDDSVVSTPGVTADSWVNELYKRDGDARGQRGFSLSRIGSSFPAYTVPGGSGPWAEHRSTVHFTGDTRPDFATLAFAAKMTPAEGASIGEPYVSHDIGSFAGKHLPDDLYLRWVQLGAFQPILRLHSDHGDRLPWEYSDAVSGSTADFLRLRESLVPYLYTAARESYDTGVPMARALYLQWPELNEAYQHDTQYLLGDDLLVAPVTTPGLSTTTSVWFPPGTWTDFFTGATFRGPATRTVGATPDHMPVYVRAGGIVAQAQGTANVAGQPKDRLTLTAYPHADGYTSVYQDAGDGLGYKLGQYQRIPVRYDEGRTSSLTVGPVYGSYPGAPAARSYSVAFAGVSRPHTVTVGGRRASFTYDAKKHLLTVAVPATASGRSVTVTHDGDQLTVAQQPAVDVTFEAPDGLQSGATSRLVTTVRNAGPGTIRNLAASVATPAGWVIEPRTSTTKSSLAAGATFTVTYDVTPAGDSPRTANVIARVAYKNPDGTATSVPAALTVPVRPVAVTFRVLAPPGTPADATLYVPGNIDQLGPWDPGKVAMTNRGNGIWEATVSVLDGTDIQYKYTRGTWETVEDWGSIVGTTNRDVVVDGGITQTMVVDDTSTQWGVPGVPDNHLAVQYWRDPLVVSTSATATAVTVNFERDVQPTGADFTGSVEVSGVFGTVGGTVTETSPGVLVWTPSEPLPPGSYTGMVANVSSTGAGSVPIREPYAFAFTVS</sequence>
<keyword evidence="6" id="KW-0732">Signal</keyword>
<reference evidence="8 9" key="1">
    <citation type="submission" date="2024-10" db="EMBL/GenBank/DDBJ databases">
        <title>The Natural Products Discovery Center: Release of the First 8490 Sequenced Strains for Exploring Actinobacteria Biosynthetic Diversity.</title>
        <authorList>
            <person name="Kalkreuter E."/>
            <person name="Kautsar S.A."/>
            <person name="Yang D."/>
            <person name="Bader C.D."/>
            <person name="Teijaro C.N."/>
            <person name="Fluegel L."/>
            <person name="Davis C.M."/>
            <person name="Simpson J.R."/>
            <person name="Lauterbach L."/>
            <person name="Steele A.D."/>
            <person name="Gui C."/>
            <person name="Meng S."/>
            <person name="Li G."/>
            <person name="Viehrig K."/>
            <person name="Ye F."/>
            <person name="Su P."/>
            <person name="Kiefer A.F."/>
            <person name="Nichols A."/>
            <person name="Cepeda A.J."/>
            <person name="Yan W."/>
            <person name="Fan B."/>
            <person name="Jiang Y."/>
            <person name="Adhikari A."/>
            <person name="Zheng C.-J."/>
            <person name="Schuster L."/>
            <person name="Cowan T.M."/>
            <person name="Smanski M.J."/>
            <person name="Chevrette M.G."/>
            <person name="De Carvalho L.P.S."/>
            <person name="Shen B."/>
        </authorList>
    </citation>
    <scope>NUCLEOTIDE SEQUENCE [LARGE SCALE GENOMIC DNA]</scope>
    <source>
        <strain evidence="8 9">NPDC000087</strain>
    </source>
</reference>
<comment type="catalytic activity">
    <reaction evidence="1">
        <text>Endohydrolysis of (1-&gt;4)-alpha-D-glucosidic linkages in polysaccharides containing three or more (1-&gt;4)-alpha-linked D-glucose units.</text>
        <dbReference type="EC" id="3.2.1.1"/>
    </reaction>
</comment>
<protein>
    <recommendedName>
        <fullName evidence="3">alpha-amylase</fullName>
        <ecNumber evidence="3">3.2.1.1</ecNumber>
    </recommendedName>
    <alternativeName>
        <fullName evidence="4">1,4-alpha-D-glucan glucanohydrolase</fullName>
    </alternativeName>
</protein>
<dbReference type="Proteomes" id="UP001602245">
    <property type="component" value="Unassembled WGS sequence"/>
</dbReference>
<dbReference type="InterPro" id="IPR048395">
    <property type="entry name" value="Glyco_hydro_31_C"/>
</dbReference>
<dbReference type="InterPro" id="IPR017853">
    <property type="entry name" value="GH"/>
</dbReference>
<dbReference type="SUPFAM" id="SSF51445">
    <property type="entry name" value="(Trans)glycosidases"/>
    <property type="match status" value="1"/>
</dbReference>
<dbReference type="SUPFAM" id="SSF51011">
    <property type="entry name" value="Glycosyl hydrolase domain"/>
    <property type="match status" value="1"/>
</dbReference>
<dbReference type="Gene3D" id="2.60.40.1180">
    <property type="entry name" value="Golgi alpha-mannosidase II"/>
    <property type="match status" value="2"/>
</dbReference>
<evidence type="ECO:0000256" key="2">
    <source>
        <dbReference type="ARBA" id="ARBA00007806"/>
    </source>
</evidence>
<keyword evidence="5" id="KW-0326">Glycosidase</keyword>
<gene>
    <name evidence="8" type="ORF">ACFY35_48320</name>
</gene>
<dbReference type="Gene3D" id="3.20.20.80">
    <property type="entry name" value="Glycosidases"/>
    <property type="match status" value="1"/>
</dbReference>
<dbReference type="EC" id="3.2.1.1" evidence="3"/>
<feature type="domain" description="CBM20" evidence="7">
    <location>
        <begin position="871"/>
        <end position="981"/>
    </location>
</feature>
<dbReference type="CDD" id="cd06595">
    <property type="entry name" value="GH31_u1"/>
    <property type="match status" value="1"/>
</dbReference>
<dbReference type="SMART" id="SM01065">
    <property type="entry name" value="CBM_2"/>
    <property type="match status" value="1"/>
</dbReference>
<dbReference type="InterPro" id="IPR033403">
    <property type="entry name" value="DUF5110"/>
</dbReference>
<keyword evidence="9" id="KW-1185">Reference proteome</keyword>
<evidence type="ECO:0000256" key="5">
    <source>
        <dbReference type="RuleBase" id="RU361185"/>
    </source>
</evidence>
<evidence type="ECO:0000313" key="8">
    <source>
        <dbReference type="EMBL" id="MFF5297285.1"/>
    </source>
</evidence>
<dbReference type="Pfam" id="PF10633">
    <property type="entry name" value="NPCBM_assoc"/>
    <property type="match status" value="1"/>
</dbReference>
<evidence type="ECO:0000259" key="7">
    <source>
        <dbReference type="PROSITE" id="PS51166"/>
    </source>
</evidence>
<dbReference type="RefSeq" id="WP_020514018.1">
    <property type="nucleotide sequence ID" value="NZ_JBIAZU010000010.1"/>
</dbReference>
<dbReference type="EMBL" id="JBIAZU010000010">
    <property type="protein sequence ID" value="MFF5297285.1"/>
    <property type="molecule type" value="Genomic_DNA"/>
</dbReference>
<evidence type="ECO:0000256" key="1">
    <source>
        <dbReference type="ARBA" id="ARBA00000548"/>
    </source>
</evidence>
<dbReference type="PANTHER" id="PTHR22762">
    <property type="entry name" value="ALPHA-GLUCOSIDASE"/>
    <property type="match status" value="1"/>
</dbReference>
<evidence type="ECO:0000256" key="4">
    <source>
        <dbReference type="ARBA" id="ARBA00030238"/>
    </source>
</evidence>
<dbReference type="Pfam" id="PF01055">
    <property type="entry name" value="Glyco_hydro_31_2nd"/>
    <property type="match status" value="1"/>
</dbReference>
<dbReference type="InterPro" id="IPR013780">
    <property type="entry name" value="Glyco_hydro_b"/>
</dbReference>
<dbReference type="PROSITE" id="PS51166">
    <property type="entry name" value="CBM20"/>
    <property type="match status" value="1"/>
</dbReference>
<dbReference type="InterPro" id="IPR018905">
    <property type="entry name" value="A-galactase_NEW3"/>
</dbReference>
<dbReference type="Gene3D" id="2.60.40.10">
    <property type="entry name" value="Immunoglobulins"/>
    <property type="match status" value="1"/>
</dbReference>
<dbReference type="InterPro" id="IPR013784">
    <property type="entry name" value="Carb-bd-like_fold"/>
</dbReference>
<proteinExistence type="inferred from homology"/>
<dbReference type="InterPro" id="IPR002044">
    <property type="entry name" value="CBM20"/>
</dbReference>
<name>A0ABW6WXD8_9ACTN</name>
<accession>A0ABW6WXD8</accession>
<evidence type="ECO:0000256" key="3">
    <source>
        <dbReference type="ARBA" id="ARBA00012595"/>
    </source>
</evidence>
<evidence type="ECO:0000313" key="9">
    <source>
        <dbReference type="Proteomes" id="UP001602245"/>
    </source>
</evidence>
<feature type="chain" id="PRO_5046755628" description="alpha-amylase" evidence="6">
    <location>
        <begin position="25"/>
        <end position="1090"/>
    </location>
</feature>
<dbReference type="InterPro" id="IPR000322">
    <property type="entry name" value="Glyco_hydro_31_TIM"/>
</dbReference>
<dbReference type="InterPro" id="IPR013783">
    <property type="entry name" value="Ig-like_fold"/>
</dbReference>
<dbReference type="Pfam" id="PF17137">
    <property type="entry name" value="DUF5110"/>
    <property type="match status" value="1"/>
</dbReference>
<dbReference type="Pfam" id="PF00686">
    <property type="entry name" value="CBM_20"/>
    <property type="match status" value="1"/>
</dbReference>
<comment type="caution">
    <text evidence="8">The sequence shown here is derived from an EMBL/GenBank/DDBJ whole genome shotgun (WGS) entry which is preliminary data.</text>
</comment>
<dbReference type="SUPFAM" id="SSF49452">
    <property type="entry name" value="Starch-binding domain-like"/>
    <property type="match status" value="1"/>
</dbReference>
<organism evidence="8 9">
    <name type="scientific">Paractinoplanes globisporus</name>
    <dbReference type="NCBI Taxonomy" id="113565"/>
    <lineage>
        <taxon>Bacteria</taxon>
        <taxon>Bacillati</taxon>
        <taxon>Actinomycetota</taxon>
        <taxon>Actinomycetes</taxon>
        <taxon>Micromonosporales</taxon>
        <taxon>Micromonosporaceae</taxon>
        <taxon>Paractinoplanes</taxon>
    </lineage>
</organism>
<dbReference type="PANTHER" id="PTHR22762:SF89">
    <property type="entry name" value="ALPHA-XYLOSIDASE"/>
    <property type="match status" value="1"/>
</dbReference>
<feature type="signal peptide" evidence="6">
    <location>
        <begin position="1"/>
        <end position="24"/>
    </location>
</feature>